<keyword evidence="4 5" id="KW-0472">Membrane</keyword>
<sequence>MAQKKISVALVLDIISAFARFYMAYVWIKAGLSKFSDQLAVTQSIEAYEIFTPEWSHYLSYLIGPLEVCGGLLLLLGLFLRPAAWVGQVVLTLFMIGIAQAWLRGLGIDCGCFAPNPNDDAQVMNYMMTLLRDLFYSVLMVWTIKRPFTKFALHP</sequence>
<dbReference type="InterPro" id="IPR009908">
    <property type="entry name" value="Methylamine_util_MauE"/>
</dbReference>
<feature type="transmembrane region" description="Helical" evidence="5">
    <location>
        <begin position="58"/>
        <end position="76"/>
    </location>
</feature>
<feature type="domain" description="Methylamine utilisation protein MauE" evidence="6">
    <location>
        <begin position="13"/>
        <end position="144"/>
    </location>
</feature>
<evidence type="ECO:0000256" key="5">
    <source>
        <dbReference type="SAM" id="Phobius"/>
    </source>
</evidence>
<dbReference type="GO" id="GO:0016020">
    <property type="term" value="C:membrane"/>
    <property type="evidence" value="ECO:0007669"/>
    <property type="project" value="UniProtKB-SubCell"/>
</dbReference>
<protein>
    <submittedName>
        <fullName evidence="7">DoxX protein</fullName>
    </submittedName>
</protein>
<dbReference type="RefSeq" id="WP_042532147.1">
    <property type="nucleotide sequence ID" value="NZ_CP010827.1"/>
</dbReference>
<evidence type="ECO:0000259" key="6">
    <source>
        <dbReference type="Pfam" id="PF07291"/>
    </source>
</evidence>
<evidence type="ECO:0000313" key="8">
    <source>
        <dbReference type="Proteomes" id="UP000031890"/>
    </source>
</evidence>
<evidence type="ECO:0000256" key="3">
    <source>
        <dbReference type="ARBA" id="ARBA00022989"/>
    </source>
</evidence>
<organism evidence="7 8">
    <name type="scientific">Corynebacterium singulare</name>
    <dbReference type="NCBI Taxonomy" id="161899"/>
    <lineage>
        <taxon>Bacteria</taxon>
        <taxon>Bacillati</taxon>
        <taxon>Actinomycetota</taxon>
        <taxon>Actinomycetes</taxon>
        <taxon>Mycobacteriales</taxon>
        <taxon>Corynebacteriaceae</taxon>
        <taxon>Corynebacterium</taxon>
    </lineage>
</organism>
<dbReference type="KEGG" id="csx:CSING_10965"/>
<dbReference type="EMBL" id="CP010827">
    <property type="protein sequence ID" value="AJI79697.1"/>
    <property type="molecule type" value="Genomic_DNA"/>
</dbReference>
<dbReference type="GO" id="GO:0030416">
    <property type="term" value="P:methylamine metabolic process"/>
    <property type="evidence" value="ECO:0007669"/>
    <property type="project" value="InterPro"/>
</dbReference>
<name>A0A0B6ET74_9CORY</name>
<evidence type="ECO:0000256" key="1">
    <source>
        <dbReference type="ARBA" id="ARBA00004141"/>
    </source>
</evidence>
<proteinExistence type="predicted"/>
<keyword evidence="3 5" id="KW-1133">Transmembrane helix</keyword>
<dbReference type="HOGENOM" id="CLU_101331_0_2_11"/>
<dbReference type="Proteomes" id="UP000031890">
    <property type="component" value="Chromosome"/>
</dbReference>
<feature type="transmembrane region" description="Helical" evidence="5">
    <location>
        <begin position="7"/>
        <end position="28"/>
    </location>
</feature>
<feature type="transmembrane region" description="Helical" evidence="5">
    <location>
        <begin position="123"/>
        <end position="144"/>
    </location>
</feature>
<gene>
    <name evidence="7" type="ORF">CSING_10965</name>
</gene>
<dbReference type="OrthoDB" id="5422529at2"/>
<evidence type="ECO:0000256" key="2">
    <source>
        <dbReference type="ARBA" id="ARBA00022692"/>
    </source>
</evidence>
<dbReference type="Pfam" id="PF07291">
    <property type="entry name" value="MauE"/>
    <property type="match status" value="1"/>
</dbReference>
<comment type="subcellular location">
    <subcellularLocation>
        <location evidence="1">Membrane</location>
        <topology evidence="1">Multi-pass membrane protein</topology>
    </subcellularLocation>
</comment>
<reference evidence="7 8" key="1">
    <citation type="journal article" date="2015" name="Genome Announc.">
        <title>Complete Genome Sequence and Annotation of Corynebacterium singulare DSM 44357, Isolated from a Human Semen Specimen.</title>
        <authorList>
            <person name="Merten M."/>
            <person name="Brinkrolf K."/>
            <person name="Albersmeier A."/>
            <person name="Kutter Y."/>
            <person name="Ruckert C."/>
            <person name="Tauch A."/>
        </authorList>
    </citation>
    <scope>NUCLEOTIDE SEQUENCE [LARGE SCALE GENOMIC DNA]</scope>
    <source>
        <strain evidence="7">IBS B52218</strain>
    </source>
</reference>
<accession>A0A0B6ET74</accession>
<keyword evidence="2 5" id="KW-0812">Transmembrane</keyword>
<dbReference type="AlphaFoldDB" id="A0A0B6ET74"/>
<evidence type="ECO:0000313" key="7">
    <source>
        <dbReference type="EMBL" id="AJI79697.1"/>
    </source>
</evidence>
<dbReference type="STRING" id="161899.CSING_10965"/>
<evidence type="ECO:0000256" key="4">
    <source>
        <dbReference type="ARBA" id="ARBA00023136"/>
    </source>
</evidence>
<feature type="transmembrane region" description="Helical" evidence="5">
    <location>
        <begin position="83"/>
        <end position="103"/>
    </location>
</feature>